<name>A0A834AXM8_9CHIR</name>
<proteinExistence type="inferred from homology"/>
<dbReference type="EMBL" id="JABVXQ010000003">
    <property type="protein sequence ID" value="KAF6119642.1"/>
    <property type="molecule type" value="Genomic_DNA"/>
</dbReference>
<dbReference type="PANTHER" id="PTHR11528">
    <property type="entry name" value="HEAT SHOCK PROTEIN 90 FAMILY MEMBER"/>
    <property type="match status" value="1"/>
</dbReference>
<dbReference type="SUPFAM" id="SSF54211">
    <property type="entry name" value="Ribosomal protein S5 domain 2-like"/>
    <property type="match status" value="1"/>
</dbReference>
<dbReference type="GO" id="GO:0005524">
    <property type="term" value="F:ATP binding"/>
    <property type="evidence" value="ECO:0007669"/>
    <property type="project" value="InterPro"/>
</dbReference>
<evidence type="ECO:0000313" key="3">
    <source>
        <dbReference type="EMBL" id="KAF6119642.1"/>
    </source>
</evidence>
<protein>
    <submittedName>
        <fullName evidence="3">Uncharacterized protein</fullName>
    </submittedName>
</protein>
<dbReference type="Proteomes" id="UP000664940">
    <property type="component" value="Unassembled WGS sequence"/>
</dbReference>
<comment type="caution">
    <text evidence="3">The sequence shown here is derived from an EMBL/GenBank/DDBJ whole genome shotgun (WGS) entry which is preliminary data.</text>
</comment>
<comment type="similarity">
    <text evidence="1">Belongs to the heat shock protein 90 family.</text>
</comment>
<dbReference type="GO" id="GO:0051082">
    <property type="term" value="F:unfolded protein binding"/>
    <property type="evidence" value="ECO:0007669"/>
    <property type="project" value="InterPro"/>
</dbReference>
<reference evidence="3 4" key="1">
    <citation type="journal article" date="2020" name="Nature">
        <title>Six reference-quality genomes reveal evolution of bat adaptations.</title>
        <authorList>
            <person name="Jebb D."/>
            <person name="Huang Z."/>
            <person name="Pippel M."/>
            <person name="Hughes G.M."/>
            <person name="Lavrichenko K."/>
            <person name="Devanna P."/>
            <person name="Winkler S."/>
            <person name="Jermiin L.S."/>
            <person name="Skirmuntt E.C."/>
            <person name="Katzourakis A."/>
            <person name="Burkitt-Gray L."/>
            <person name="Ray D.A."/>
            <person name="Sullivan K.A.M."/>
            <person name="Roscito J.G."/>
            <person name="Kirilenko B.M."/>
            <person name="Davalos L.M."/>
            <person name="Corthals A.P."/>
            <person name="Power M.L."/>
            <person name="Jones G."/>
            <person name="Ransome R.D."/>
            <person name="Dechmann D.K.N."/>
            <person name="Locatelli A.G."/>
            <person name="Puechmaille S.J."/>
            <person name="Fedrigo O."/>
            <person name="Jarvis E.D."/>
            <person name="Hiller M."/>
            <person name="Vernes S.C."/>
            <person name="Myers E.W."/>
            <person name="Teeling E.C."/>
        </authorList>
    </citation>
    <scope>NUCLEOTIDE SEQUENCE [LARGE SCALE GENOMIC DNA]</scope>
    <source>
        <strain evidence="3">Bat1K_MPI-CBG_1</strain>
    </source>
</reference>
<dbReference type="Pfam" id="PF00183">
    <property type="entry name" value="HSP90"/>
    <property type="match status" value="1"/>
</dbReference>
<dbReference type="Gene3D" id="3.30.230.80">
    <property type="match status" value="1"/>
</dbReference>
<evidence type="ECO:0000256" key="1">
    <source>
        <dbReference type="ARBA" id="ARBA00008239"/>
    </source>
</evidence>
<organism evidence="3 4">
    <name type="scientific">Phyllostomus discolor</name>
    <name type="common">pale spear-nosed bat</name>
    <dbReference type="NCBI Taxonomy" id="89673"/>
    <lineage>
        <taxon>Eukaryota</taxon>
        <taxon>Metazoa</taxon>
        <taxon>Chordata</taxon>
        <taxon>Craniata</taxon>
        <taxon>Vertebrata</taxon>
        <taxon>Euteleostomi</taxon>
        <taxon>Mammalia</taxon>
        <taxon>Eutheria</taxon>
        <taxon>Laurasiatheria</taxon>
        <taxon>Chiroptera</taxon>
        <taxon>Yangochiroptera</taxon>
        <taxon>Phyllostomidae</taxon>
        <taxon>Phyllostominae</taxon>
        <taxon>Phyllostomus</taxon>
    </lineage>
</organism>
<keyword evidence="2" id="KW-0143">Chaperone</keyword>
<dbReference type="GO" id="GO:0016887">
    <property type="term" value="F:ATP hydrolysis activity"/>
    <property type="evidence" value="ECO:0007669"/>
    <property type="project" value="InterPro"/>
</dbReference>
<gene>
    <name evidence="3" type="ORF">HJG60_010099</name>
</gene>
<dbReference type="InterPro" id="IPR020568">
    <property type="entry name" value="Ribosomal_Su5_D2-typ_SF"/>
</dbReference>
<dbReference type="AlphaFoldDB" id="A0A834AXM8"/>
<evidence type="ECO:0000256" key="2">
    <source>
        <dbReference type="ARBA" id="ARBA00023186"/>
    </source>
</evidence>
<evidence type="ECO:0000313" key="4">
    <source>
        <dbReference type="Proteomes" id="UP000664940"/>
    </source>
</evidence>
<dbReference type="GO" id="GO:0140662">
    <property type="term" value="F:ATP-dependent protein folding chaperone"/>
    <property type="evidence" value="ECO:0007669"/>
    <property type="project" value="InterPro"/>
</dbReference>
<accession>A0A834AXM8</accession>
<sequence>MISPKEEYGEFYKSLTNDWGVHLAVKPLSVKGQLKFRILLLIPHWVPFDFFRSKENNNNIKLYVCCVFIMDSCDELILEHLNFICGVVYSEDLPLNISQELKDFDGKNFVSVTKEVLELAEEEEEKKKIDKFENLCKLIKEILDKKAEKTHSNSIYHVIKLGLGIDEDEMMAEEPNAAVPDEIPPPPTLRVMRMPLTWKK</sequence>
<dbReference type="InterPro" id="IPR001404">
    <property type="entry name" value="Hsp90_fam"/>
</dbReference>